<keyword evidence="3" id="KW-1185">Reference proteome</keyword>
<evidence type="ECO:0000313" key="3">
    <source>
        <dbReference type="Proteomes" id="UP000245876"/>
    </source>
</evidence>
<dbReference type="Proteomes" id="UP000245876">
    <property type="component" value="Unassembled WGS sequence"/>
</dbReference>
<feature type="compositionally biased region" description="Acidic residues" evidence="1">
    <location>
        <begin position="45"/>
        <end position="109"/>
    </location>
</feature>
<evidence type="ECO:0000313" key="2">
    <source>
        <dbReference type="EMBL" id="PWG66728.1"/>
    </source>
</evidence>
<accession>A0A2U2NCB4</accession>
<comment type="caution">
    <text evidence="2">The sequence shown here is derived from an EMBL/GenBank/DDBJ whole genome shotgun (WGS) entry which is preliminary data.</text>
</comment>
<dbReference type="EMBL" id="QFFM01000003">
    <property type="protein sequence ID" value="PWG66728.1"/>
    <property type="molecule type" value="Genomic_DNA"/>
</dbReference>
<gene>
    <name evidence="2" type="ORF">DF196_02160</name>
</gene>
<feature type="region of interest" description="Disordered" evidence="1">
    <location>
        <begin position="1"/>
        <end position="128"/>
    </location>
</feature>
<dbReference type="AlphaFoldDB" id="A0A2U2NCB4"/>
<name>A0A2U2NCB4_9BIFI</name>
<evidence type="ECO:0000256" key="1">
    <source>
        <dbReference type="SAM" id="MobiDB-lite"/>
    </source>
</evidence>
<feature type="compositionally biased region" description="Low complexity" evidence="1">
    <location>
        <begin position="14"/>
        <end position="29"/>
    </location>
</feature>
<reference evidence="2 3" key="1">
    <citation type="journal article" date="2018" name="Int. J. Syst. Evol. Microbiol.">
        <title>Bifidobacterium callitrichidarum sp. nov. from the faeces of the emperor tamarin (Saguinus imperator).</title>
        <authorList>
            <person name="Modesto M."/>
            <person name="Michelini S."/>
            <person name="Sansosti M.C."/>
            <person name="De Filippo C."/>
            <person name="Cavalieri D."/>
            <person name="Qvirist L."/>
            <person name="Andlid T."/>
            <person name="Spiezio C."/>
            <person name="Sandri C."/>
            <person name="Pascarelli S."/>
            <person name="Sgorbati B."/>
            <person name="Mattarelli P."/>
        </authorList>
    </citation>
    <scope>NUCLEOTIDE SEQUENCE [LARGE SCALE GENOMIC DNA]</scope>
    <source>
        <strain evidence="2 3">TRI 5</strain>
    </source>
</reference>
<organism evidence="2 3">
    <name type="scientific">Bifidobacterium callitrichidarum</name>
    <dbReference type="NCBI Taxonomy" id="2052941"/>
    <lineage>
        <taxon>Bacteria</taxon>
        <taxon>Bacillati</taxon>
        <taxon>Actinomycetota</taxon>
        <taxon>Actinomycetes</taxon>
        <taxon>Bifidobacteriales</taxon>
        <taxon>Bifidobacteriaceae</taxon>
        <taxon>Bifidobacterium</taxon>
    </lineage>
</organism>
<proteinExistence type="predicted"/>
<sequence>MADFPWNNFRNDSAQPQPVEPQVAEPAEPQFDDQDGNVDDVNQYENDETVNVDSENVADETETESDSEESVEETEDEKQDDNGETEDADDEQDEAESDEDDDESDEETETATAETPASGRGHRVKKNGTVPTFDRWAAKKLIDCLNTLNTESGAAAAKTILGAGTADPATLLAQLSEKKNRKRVNEVAAQVKELTGSDDTSVLMMNLALAFSADKDLAKSMMGLFNAVAPEKDFGRSTGDPRKDAKNVASKWGDGVDLSVISTLAL</sequence>
<protein>
    <submittedName>
        <fullName evidence="2">Uncharacterized protein</fullName>
    </submittedName>
</protein>
<dbReference type="RefSeq" id="WP_109056297.1">
    <property type="nucleotide sequence ID" value="NZ_QFFM01000003.1"/>
</dbReference>